<dbReference type="InterPro" id="IPR035899">
    <property type="entry name" value="DBL_dom_sf"/>
</dbReference>
<dbReference type="Proteomes" id="UP000242414">
    <property type="component" value="Unassembled WGS sequence"/>
</dbReference>
<dbReference type="Pfam" id="PF00621">
    <property type="entry name" value="RhoGEF"/>
    <property type="match status" value="1"/>
</dbReference>
<evidence type="ECO:0000256" key="1">
    <source>
        <dbReference type="SAM" id="MobiDB-lite"/>
    </source>
</evidence>
<dbReference type="GO" id="GO:0005085">
    <property type="term" value="F:guanyl-nucleotide exchange factor activity"/>
    <property type="evidence" value="ECO:0007669"/>
    <property type="project" value="InterPro"/>
</dbReference>
<dbReference type="SMART" id="SM00325">
    <property type="entry name" value="RhoGEF"/>
    <property type="match status" value="1"/>
</dbReference>
<dbReference type="InterPro" id="IPR000219">
    <property type="entry name" value="DH_dom"/>
</dbReference>
<dbReference type="GO" id="GO:0005737">
    <property type="term" value="C:cytoplasm"/>
    <property type="evidence" value="ECO:0007669"/>
    <property type="project" value="TreeGrafter"/>
</dbReference>
<protein>
    <submittedName>
        <fullName evidence="3">Dbl homology domain-containing protein</fullName>
    </submittedName>
</protein>
<gene>
    <name evidence="3" type="ORF">BCV72DRAFT_303792</name>
</gene>
<dbReference type="PANTHER" id="PTHR12673:SF159">
    <property type="entry name" value="LD03170P"/>
    <property type="match status" value="1"/>
</dbReference>
<dbReference type="PROSITE" id="PS50010">
    <property type="entry name" value="DH_2"/>
    <property type="match status" value="1"/>
</dbReference>
<dbReference type="InterPro" id="IPR011993">
    <property type="entry name" value="PH-like_dom_sf"/>
</dbReference>
<feature type="domain" description="DH" evidence="2">
    <location>
        <begin position="98"/>
        <end position="298"/>
    </location>
</feature>
<feature type="compositionally biased region" description="Low complexity" evidence="1">
    <location>
        <begin position="19"/>
        <end position="33"/>
    </location>
</feature>
<dbReference type="SUPFAM" id="SSF48065">
    <property type="entry name" value="DBL homology domain (DH-domain)"/>
    <property type="match status" value="1"/>
</dbReference>
<dbReference type="InterPro" id="IPR051092">
    <property type="entry name" value="FYVE_RhoGEF_PH"/>
</dbReference>
<dbReference type="Gene3D" id="1.20.900.10">
    <property type="entry name" value="Dbl homology (DH) domain"/>
    <property type="match status" value="1"/>
</dbReference>
<name>A0A1X0R8R8_RHIZD</name>
<organism evidence="3">
    <name type="scientific">Rhizopus microsporus var. microsporus</name>
    <dbReference type="NCBI Taxonomy" id="86635"/>
    <lineage>
        <taxon>Eukaryota</taxon>
        <taxon>Fungi</taxon>
        <taxon>Fungi incertae sedis</taxon>
        <taxon>Mucoromycota</taxon>
        <taxon>Mucoromycotina</taxon>
        <taxon>Mucoromycetes</taxon>
        <taxon>Mucorales</taxon>
        <taxon>Mucorineae</taxon>
        <taxon>Rhizopodaceae</taxon>
        <taxon>Rhizopus</taxon>
    </lineage>
</organism>
<sequence length="482" mass="55974">MEFHKQEEDPISLYSHEPSNSSTTTTTTSRASSIITVSRSSEMSDSHHMSFTAGDHHYLHKLIDDLTIIDDLYSTFESESESSSYEKQVLDASRHVVHKQQTLDRIMQSETTYLNRLSTFQDTFVRALKIWLNNTEKKEATRKIKGTSLIEAMDSLEQNLGSLLDIHSNFLKQIKERYSIWGPTQLVSDIFNELFVKLPAAHTLFVEHYVDYLIAFDTLFRTSLFSKFMQINKNDTVQLQKNIEEIVHYLEMPLNRSLVYEKALQQLKHHSDPKHPDYTSIAKIAEKFKGFEAEWEERRTDCFSRLAVLQTCFTIQGCPITVTRRKRLLLSNAFIHVDVDDPSSTTDIRIYYLYNDQLIHCKKQKEKKDQPTATVYKGTIILKDSDVQPLQPTIIEKIKKGKKPLFKIGKRSNDPAVPVADSEIFGFEIMTREYIKPLEQTYFGSLPVDVIPVLRRYVIRVHSLEEQNIWYETIRKAISLSK</sequence>
<reference evidence="3" key="1">
    <citation type="journal article" date="2016" name="Proc. Natl. Acad. Sci. U.S.A.">
        <title>Lipid metabolic changes in an early divergent fungus govern the establishment of a mutualistic symbiosis with endobacteria.</title>
        <authorList>
            <person name="Lastovetsky O.A."/>
            <person name="Gaspar M.L."/>
            <person name="Mondo S.J."/>
            <person name="LaButti K.M."/>
            <person name="Sandor L."/>
            <person name="Grigoriev I.V."/>
            <person name="Henry S.A."/>
            <person name="Pawlowska T.E."/>
        </authorList>
    </citation>
    <scope>NUCLEOTIDE SEQUENCE [LARGE SCALE GENOMIC DNA]</scope>
    <source>
        <strain evidence="3">ATCC 52814</strain>
    </source>
</reference>
<proteinExistence type="predicted"/>
<evidence type="ECO:0000259" key="2">
    <source>
        <dbReference type="PROSITE" id="PS50010"/>
    </source>
</evidence>
<accession>A0A1X0R8R8</accession>
<evidence type="ECO:0000313" key="3">
    <source>
        <dbReference type="EMBL" id="ORE08403.1"/>
    </source>
</evidence>
<feature type="region of interest" description="Disordered" evidence="1">
    <location>
        <begin position="1"/>
        <end position="33"/>
    </location>
</feature>
<dbReference type="Gene3D" id="2.30.29.30">
    <property type="entry name" value="Pleckstrin-homology domain (PH domain)/Phosphotyrosine-binding domain (PTB)"/>
    <property type="match status" value="1"/>
</dbReference>
<dbReference type="PANTHER" id="PTHR12673">
    <property type="entry name" value="FACIOGENITAL DYSPLASIA PROTEIN"/>
    <property type="match status" value="1"/>
</dbReference>
<dbReference type="VEuPathDB" id="FungiDB:BCV72DRAFT_303792"/>
<dbReference type="SUPFAM" id="SSF50729">
    <property type="entry name" value="PH domain-like"/>
    <property type="match status" value="1"/>
</dbReference>
<dbReference type="AlphaFoldDB" id="A0A1X0R8R8"/>
<dbReference type="OrthoDB" id="10254377at2759"/>
<dbReference type="EMBL" id="KV921889">
    <property type="protein sequence ID" value="ORE08403.1"/>
    <property type="molecule type" value="Genomic_DNA"/>
</dbReference>